<sequence length="81" mass="8469">MASVKGMRPIKSHPARTVVIGFGGAVLFGTFLLSLPFATAAGESARLVTALFTATSAVCVTATHPATRRRAPRRASRTRDG</sequence>
<reference evidence="2 3" key="1">
    <citation type="submission" date="2017-04" db="EMBL/GenBank/DDBJ databases">
        <authorList>
            <person name="Afonso C.L."/>
            <person name="Miller P.J."/>
            <person name="Scott M.A."/>
            <person name="Spackman E."/>
            <person name="Goraichik I."/>
            <person name="Dimitrov K.M."/>
            <person name="Suarez D.L."/>
            <person name="Swayne D.E."/>
        </authorList>
    </citation>
    <scope>NUCLEOTIDE SEQUENCE [LARGE SCALE GENOMIC DNA]</scope>
    <source>
        <strain evidence="2 3">DSM 43828</strain>
    </source>
</reference>
<accession>A0A1W2FVS7</accession>
<protein>
    <submittedName>
        <fullName evidence="2">Trk system potassium uptake protein TrkH</fullName>
    </submittedName>
</protein>
<name>A0A1W2FVS7_KIBAR</name>
<dbReference type="Proteomes" id="UP000192674">
    <property type="component" value="Unassembled WGS sequence"/>
</dbReference>
<keyword evidence="1" id="KW-1133">Transmembrane helix</keyword>
<keyword evidence="3" id="KW-1185">Reference proteome</keyword>
<evidence type="ECO:0000256" key="1">
    <source>
        <dbReference type="SAM" id="Phobius"/>
    </source>
</evidence>
<proteinExistence type="predicted"/>
<feature type="transmembrane region" description="Helical" evidence="1">
    <location>
        <begin position="20"/>
        <end position="41"/>
    </location>
</feature>
<gene>
    <name evidence="2" type="ORF">SAMN05661093_09551</name>
</gene>
<keyword evidence="1" id="KW-0472">Membrane</keyword>
<keyword evidence="1" id="KW-0812">Transmembrane</keyword>
<organism evidence="2 3">
    <name type="scientific">Kibdelosporangium aridum</name>
    <dbReference type="NCBI Taxonomy" id="2030"/>
    <lineage>
        <taxon>Bacteria</taxon>
        <taxon>Bacillati</taxon>
        <taxon>Actinomycetota</taxon>
        <taxon>Actinomycetes</taxon>
        <taxon>Pseudonocardiales</taxon>
        <taxon>Pseudonocardiaceae</taxon>
        <taxon>Kibdelosporangium</taxon>
    </lineage>
</organism>
<feature type="transmembrane region" description="Helical" evidence="1">
    <location>
        <begin position="47"/>
        <end position="67"/>
    </location>
</feature>
<dbReference type="EMBL" id="FWXV01000012">
    <property type="protein sequence ID" value="SMD25973.1"/>
    <property type="molecule type" value="Genomic_DNA"/>
</dbReference>
<dbReference type="AlphaFoldDB" id="A0A1W2FVS7"/>
<evidence type="ECO:0000313" key="3">
    <source>
        <dbReference type="Proteomes" id="UP000192674"/>
    </source>
</evidence>
<evidence type="ECO:0000313" key="2">
    <source>
        <dbReference type="EMBL" id="SMD25973.1"/>
    </source>
</evidence>